<reference evidence="2" key="1">
    <citation type="journal article" date="2023" name="Nat. Plants">
        <title>Single-cell RNA sequencing provides a high-resolution roadmap for understanding the multicellular compartmentation of specialized metabolism.</title>
        <authorList>
            <person name="Sun S."/>
            <person name="Shen X."/>
            <person name="Li Y."/>
            <person name="Li Y."/>
            <person name="Wang S."/>
            <person name="Li R."/>
            <person name="Zhang H."/>
            <person name="Shen G."/>
            <person name="Guo B."/>
            <person name="Wei J."/>
            <person name="Xu J."/>
            <person name="St-Pierre B."/>
            <person name="Chen S."/>
            <person name="Sun C."/>
        </authorList>
    </citation>
    <scope>NUCLEOTIDE SEQUENCE [LARGE SCALE GENOMIC DNA]</scope>
</reference>
<organism evidence="1 2">
    <name type="scientific">Catharanthus roseus</name>
    <name type="common">Madagascar periwinkle</name>
    <name type="synonym">Vinca rosea</name>
    <dbReference type="NCBI Taxonomy" id="4058"/>
    <lineage>
        <taxon>Eukaryota</taxon>
        <taxon>Viridiplantae</taxon>
        <taxon>Streptophyta</taxon>
        <taxon>Embryophyta</taxon>
        <taxon>Tracheophyta</taxon>
        <taxon>Spermatophyta</taxon>
        <taxon>Magnoliopsida</taxon>
        <taxon>eudicotyledons</taxon>
        <taxon>Gunneridae</taxon>
        <taxon>Pentapetalae</taxon>
        <taxon>asterids</taxon>
        <taxon>lamiids</taxon>
        <taxon>Gentianales</taxon>
        <taxon>Apocynaceae</taxon>
        <taxon>Rauvolfioideae</taxon>
        <taxon>Vinceae</taxon>
        <taxon>Catharanthinae</taxon>
        <taxon>Catharanthus</taxon>
    </lineage>
</organism>
<gene>
    <name evidence="1" type="ORF">M9H77_18154</name>
</gene>
<protein>
    <submittedName>
        <fullName evidence="1">Uncharacterized protein</fullName>
    </submittedName>
</protein>
<proteinExistence type="predicted"/>
<evidence type="ECO:0000313" key="2">
    <source>
        <dbReference type="Proteomes" id="UP001060085"/>
    </source>
</evidence>
<keyword evidence="2" id="KW-1185">Reference proteome</keyword>
<accession>A0ACC0B6M5</accession>
<evidence type="ECO:0000313" key="1">
    <source>
        <dbReference type="EMBL" id="KAI5668301.1"/>
    </source>
</evidence>
<name>A0ACC0B6M5_CATRO</name>
<sequence>MIEILNYKEHPSKFQSARTCQKLWSEMDAHNFGPLHDVVTGFTGVCNSSSSALLLSSNSDSLDTTYSSSEWSFSSLSSAIVGYNIDCSLETICIIVVTCSIMFMVFVSFVIETVCYWIGMN</sequence>
<dbReference type="Proteomes" id="UP001060085">
    <property type="component" value="Linkage Group LG04"/>
</dbReference>
<comment type="caution">
    <text evidence="1">The sequence shown here is derived from an EMBL/GenBank/DDBJ whole genome shotgun (WGS) entry which is preliminary data.</text>
</comment>
<dbReference type="EMBL" id="CM044704">
    <property type="protein sequence ID" value="KAI5668301.1"/>
    <property type="molecule type" value="Genomic_DNA"/>
</dbReference>